<keyword evidence="2" id="KW-0963">Cytoplasm</keyword>
<reference evidence="6 7" key="1">
    <citation type="journal article" date="2014" name="Agronomy (Basel)">
        <title>A Draft Genome Sequence for Ensete ventricosum, the Drought-Tolerant Tree Against Hunger.</title>
        <authorList>
            <person name="Harrison J."/>
            <person name="Moore K.A."/>
            <person name="Paszkiewicz K."/>
            <person name="Jones T."/>
            <person name="Grant M."/>
            <person name="Ambacheew D."/>
            <person name="Muzemil S."/>
            <person name="Studholme D.J."/>
        </authorList>
    </citation>
    <scope>NUCLEOTIDE SEQUENCE [LARGE SCALE GENOMIC DNA]</scope>
</reference>
<evidence type="ECO:0000313" key="7">
    <source>
        <dbReference type="Proteomes" id="UP000287651"/>
    </source>
</evidence>
<evidence type="ECO:0000256" key="1">
    <source>
        <dbReference type="ARBA" id="ARBA00004496"/>
    </source>
</evidence>
<evidence type="ECO:0000256" key="2">
    <source>
        <dbReference type="ARBA" id="ARBA00022490"/>
    </source>
</evidence>
<dbReference type="AlphaFoldDB" id="A0A426YZV5"/>
<feature type="compositionally biased region" description="Polar residues" evidence="5">
    <location>
        <begin position="233"/>
        <end position="255"/>
    </location>
</feature>
<dbReference type="PANTHER" id="PTHR15598:SF5">
    <property type="entry name" value="ENHANCER OF MRNA-DECAPPING PROTEIN 4"/>
    <property type="match status" value="1"/>
</dbReference>
<dbReference type="Proteomes" id="UP000287651">
    <property type="component" value="Unassembled WGS sequence"/>
</dbReference>
<dbReference type="GO" id="GO:0031087">
    <property type="term" value="P:deadenylation-independent decapping of nuclear-transcribed mRNA"/>
    <property type="evidence" value="ECO:0007669"/>
    <property type="project" value="InterPro"/>
</dbReference>
<comment type="subcellular location">
    <subcellularLocation>
        <location evidence="1">Cytoplasm</location>
    </subcellularLocation>
</comment>
<accession>A0A426YZV5</accession>
<feature type="region of interest" description="Disordered" evidence="5">
    <location>
        <begin position="229"/>
        <end position="255"/>
    </location>
</feature>
<feature type="region of interest" description="Disordered" evidence="5">
    <location>
        <begin position="273"/>
        <end position="328"/>
    </location>
</feature>
<dbReference type="InterPro" id="IPR045152">
    <property type="entry name" value="EDC4-like"/>
</dbReference>
<sequence length="592" mass="64280">MLPQVKIWEDRKAIALATLRPHDGQPVNSVAFITSPHQPDHINLITAVHLLVPLVMFDYNFLLQGPLNREMKIWTSASDEGWLLPSDSESWRCTQTLDLKSSSEPRLEEAFFNQIVVLPQANLIVIANAKKNAIYAVHVDYGTCPASTRMDYIADFTVAMPILSLTGTNDFLPDGGQSVQIYCVQTQAIQQYALDLTQCLPPPTDNAGLARDPLSRILGTPSPEASYVLESSCGPSVNDPSVSASPQTHTVSSSDCATPYRTIIASSEVMDVCEPPMSKPESKPSAPLSEKDTDAQHISSVPANPDLAGRVPSLNSPHKGSDHGSSIGDHVVDQLVFDHSVDSTPDVPSISENLRKEDSKTEQDDPSIVPNRRLLFKLGGNTTHLITPSEILSGAISSSESSHVNQGPVVEEVKVQDVIINNNMASHDVEVKVVREGQSGEAECDGFQKVPQVVSIEDYERSSQTLEEKFEANNECSTVIQTCQGGHTAETLDQPPSILEEEVEYNKKDMPEKESAITPQNLSAAKGKKQRSKQCQTTGASSPSSSPFNSTDSLNEPGSCSSTPTDAAIPQILALQETLNQVFRAFDFMMLF</sequence>
<evidence type="ECO:0000256" key="3">
    <source>
        <dbReference type="ARBA" id="ARBA00022574"/>
    </source>
</evidence>
<evidence type="ECO:0000256" key="5">
    <source>
        <dbReference type="SAM" id="MobiDB-lite"/>
    </source>
</evidence>
<organism evidence="6 7">
    <name type="scientific">Ensete ventricosum</name>
    <name type="common">Abyssinian banana</name>
    <name type="synonym">Musa ensete</name>
    <dbReference type="NCBI Taxonomy" id="4639"/>
    <lineage>
        <taxon>Eukaryota</taxon>
        <taxon>Viridiplantae</taxon>
        <taxon>Streptophyta</taxon>
        <taxon>Embryophyta</taxon>
        <taxon>Tracheophyta</taxon>
        <taxon>Spermatophyta</taxon>
        <taxon>Magnoliopsida</taxon>
        <taxon>Liliopsida</taxon>
        <taxon>Zingiberales</taxon>
        <taxon>Musaceae</taxon>
        <taxon>Ensete</taxon>
    </lineage>
</organism>
<dbReference type="GO" id="GO:0000932">
    <property type="term" value="C:P-body"/>
    <property type="evidence" value="ECO:0007669"/>
    <property type="project" value="TreeGrafter"/>
</dbReference>
<evidence type="ECO:0000256" key="4">
    <source>
        <dbReference type="ARBA" id="ARBA00022737"/>
    </source>
</evidence>
<feature type="compositionally biased region" description="Polar residues" evidence="5">
    <location>
        <begin position="548"/>
        <end position="564"/>
    </location>
</feature>
<evidence type="ECO:0000313" key="6">
    <source>
        <dbReference type="EMBL" id="RRT57267.1"/>
    </source>
</evidence>
<feature type="region of interest" description="Disordered" evidence="5">
    <location>
        <begin position="508"/>
        <end position="564"/>
    </location>
</feature>
<keyword evidence="3" id="KW-0853">WD repeat</keyword>
<dbReference type="PANTHER" id="PTHR15598">
    <property type="entry name" value="ENHANCER OF MRNA-DECAPPING PROTEIN 4"/>
    <property type="match status" value="1"/>
</dbReference>
<dbReference type="EMBL" id="AMZH03009244">
    <property type="protein sequence ID" value="RRT57267.1"/>
    <property type="molecule type" value="Genomic_DNA"/>
</dbReference>
<proteinExistence type="predicted"/>
<feature type="compositionally biased region" description="Basic and acidic residues" evidence="5">
    <location>
        <begin position="353"/>
        <end position="363"/>
    </location>
</feature>
<gene>
    <name evidence="6" type="ORF">B296_00047361</name>
</gene>
<name>A0A426YZV5_ENSVE</name>
<protein>
    <recommendedName>
        <fullName evidence="8">Enhancer of mRNA-decapping protein 4 WD40 repeat region domain-containing protein</fullName>
    </recommendedName>
</protein>
<comment type="caution">
    <text evidence="6">The sequence shown here is derived from an EMBL/GenBank/DDBJ whole genome shotgun (WGS) entry which is preliminary data.</text>
</comment>
<keyword evidence="4" id="KW-0677">Repeat</keyword>
<feature type="region of interest" description="Disordered" evidence="5">
    <location>
        <begin position="341"/>
        <end position="367"/>
    </location>
</feature>
<evidence type="ECO:0008006" key="8">
    <source>
        <dbReference type="Google" id="ProtNLM"/>
    </source>
</evidence>